<evidence type="ECO:0000313" key="6">
    <source>
        <dbReference type="Ensembl" id="ENSHCOP00000026770.1"/>
    </source>
</evidence>
<keyword evidence="5" id="KW-1133">Transmembrane helix</keyword>
<evidence type="ECO:0008006" key="8">
    <source>
        <dbReference type="Google" id="ProtNLM"/>
    </source>
</evidence>
<dbReference type="InterPro" id="IPR015631">
    <property type="entry name" value="CD2/SLAM_rcpt"/>
</dbReference>
<protein>
    <recommendedName>
        <fullName evidence="8">Immunoglobulin V-set domain-containing protein</fullName>
    </recommendedName>
</protein>
<proteinExistence type="predicted"/>
<dbReference type="GO" id="GO:0016020">
    <property type="term" value="C:membrane"/>
    <property type="evidence" value="ECO:0007669"/>
    <property type="project" value="UniProtKB-SubCell"/>
</dbReference>
<dbReference type="Gene3D" id="2.60.40.10">
    <property type="entry name" value="Immunoglobulins"/>
    <property type="match status" value="1"/>
</dbReference>
<reference evidence="6" key="2">
    <citation type="submission" date="2025-09" db="UniProtKB">
        <authorList>
            <consortium name="Ensembl"/>
        </authorList>
    </citation>
    <scope>IDENTIFICATION</scope>
</reference>
<accession>A0A3Q2Z4Q5</accession>
<dbReference type="STRING" id="109280.ENSHCOP00000026770"/>
<keyword evidence="3 5" id="KW-0472">Membrane</keyword>
<sequence>NPWGPCRRSILNHRSSSCDEGSVTKSKFVKQGADVDLDVKKPVVFTPDRDLFFWRVNRSLDIFRSDKNQKRTKIYPNYHGRVVVLENFSLVLKNVQEPDAGLYTAVLSGAENKLAEYQLHIQAAVSPVKLEVVSLFADSDSCNLTVTCRTDQTHLNATFECRHANCTPDGGGLSNADWSLMAFVFNFSIVCQHSNQVSETQEAMAVRQVCQQHVPKEISIFTWTWIRISLVLGLALALIFALRRRERQATRKPEGCQVLESYNMGDITKDRVRPCTLKLRPAELPKMLEADPMQVTGQNNNPLLAL</sequence>
<dbReference type="InterPro" id="IPR036179">
    <property type="entry name" value="Ig-like_dom_sf"/>
</dbReference>
<dbReference type="GeneTree" id="ENSGT01130000278831"/>
<dbReference type="InterPro" id="IPR013783">
    <property type="entry name" value="Ig-like_fold"/>
</dbReference>
<name>A0A3Q2Z4Q5_HIPCM</name>
<dbReference type="Ensembl" id="ENSHCOT00000022257.1">
    <property type="protein sequence ID" value="ENSHCOP00000026770.1"/>
    <property type="gene ID" value="ENSHCOG00000018033.1"/>
</dbReference>
<reference evidence="6" key="1">
    <citation type="submission" date="2025-08" db="UniProtKB">
        <authorList>
            <consortium name="Ensembl"/>
        </authorList>
    </citation>
    <scope>IDENTIFICATION</scope>
</reference>
<comment type="subcellular location">
    <subcellularLocation>
        <location evidence="1">Membrane</location>
    </subcellularLocation>
</comment>
<keyword evidence="4" id="KW-0325">Glycoprotein</keyword>
<evidence type="ECO:0000256" key="5">
    <source>
        <dbReference type="SAM" id="Phobius"/>
    </source>
</evidence>
<dbReference type="Proteomes" id="UP000264820">
    <property type="component" value="Unplaced"/>
</dbReference>
<evidence type="ECO:0000313" key="7">
    <source>
        <dbReference type="Proteomes" id="UP000264820"/>
    </source>
</evidence>
<dbReference type="AlphaFoldDB" id="A0A3Q2Z4Q5"/>
<keyword evidence="5" id="KW-0812">Transmembrane</keyword>
<evidence type="ECO:0000256" key="3">
    <source>
        <dbReference type="ARBA" id="ARBA00023136"/>
    </source>
</evidence>
<dbReference type="PANTHER" id="PTHR12080">
    <property type="entry name" value="SIGNALING LYMPHOCYTIC ACTIVATION MOLECULE"/>
    <property type="match status" value="1"/>
</dbReference>
<keyword evidence="2" id="KW-0732">Signal</keyword>
<feature type="transmembrane region" description="Helical" evidence="5">
    <location>
        <begin position="220"/>
        <end position="242"/>
    </location>
</feature>
<evidence type="ECO:0000256" key="2">
    <source>
        <dbReference type="ARBA" id="ARBA00022729"/>
    </source>
</evidence>
<keyword evidence="7" id="KW-1185">Reference proteome</keyword>
<evidence type="ECO:0000256" key="1">
    <source>
        <dbReference type="ARBA" id="ARBA00004370"/>
    </source>
</evidence>
<dbReference type="PANTHER" id="PTHR12080:SF80">
    <property type="entry name" value="IMMUNOGLOBULIN V-SET DOMAIN-CONTAINING PROTEIN"/>
    <property type="match status" value="1"/>
</dbReference>
<evidence type="ECO:0000256" key="4">
    <source>
        <dbReference type="ARBA" id="ARBA00023180"/>
    </source>
</evidence>
<organism evidence="6 7">
    <name type="scientific">Hippocampus comes</name>
    <name type="common">Tiger tail seahorse</name>
    <dbReference type="NCBI Taxonomy" id="109280"/>
    <lineage>
        <taxon>Eukaryota</taxon>
        <taxon>Metazoa</taxon>
        <taxon>Chordata</taxon>
        <taxon>Craniata</taxon>
        <taxon>Vertebrata</taxon>
        <taxon>Euteleostomi</taxon>
        <taxon>Actinopterygii</taxon>
        <taxon>Neopterygii</taxon>
        <taxon>Teleostei</taxon>
        <taxon>Neoteleostei</taxon>
        <taxon>Acanthomorphata</taxon>
        <taxon>Syngnathiaria</taxon>
        <taxon>Syngnathiformes</taxon>
        <taxon>Syngnathoidei</taxon>
        <taxon>Syngnathidae</taxon>
        <taxon>Hippocampus</taxon>
    </lineage>
</organism>
<dbReference type="SUPFAM" id="SSF48726">
    <property type="entry name" value="Immunoglobulin"/>
    <property type="match status" value="1"/>
</dbReference>